<keyword evidence="2" id="KW-1185">Reference proteome</keyword>
<comment type="caution">
    <text evidence="1">The sequence shown here is derived from an EMBL/GenBank/DDBJ whole genome shotgun (WGS) entry which is preliminary data.</text>
</comment>
<accession>A0A5C8PUH6</accession>
<dbReference type="GO" id="GO:0030246">
    <property type="term" value="F:carbohydrate binding"/>
    <property type="evidence" value="ECO:0007669"/>
    <property type="project" value="InterPro"/>
</dbReference>
<gene>
    <name evidence="1" type="ORF">FHP25_03540</name>
</gene>
<dbReference type="RefSeq" id="WP_147845522.1">
    <property type="nucleotide sequence ID" value="NZ_VDUZ01000003.1"/>
</dbReference>
<keyword evidence="1" id="KW-0378">Hydrolase</keyword>
<keyword evidence="1" id="KW-0121">Carboxypeptidase</keyword>
<dbReference type="AlphaFoldDB" id="A0A5C8PUH6"/>
<dbReference type="SUPFAM" id="SSF49452">
    <property type="entry name" value="Starch-binding domain-like"/>
    <property type="match status" value="1"/>
</dbReference>
<evidence type="ECO:0000313" key="2">
    <source>
        <dbReference type="Proteomes" id="UP000321638"/>
    </source>
</evidence>
<evidence type="ECO:0000313" key="1">
    <source>
        <dbReference type="EMBL" id="TXL81613.1"/>
    </source>
</evidence>
<dbReference type="Proteomes" id="UP000321638">
    <property type="component" value="Unassembled WGS sequence"/>
</dbReference>
<dbReference type="OrthoDB" id="8926484at2"/>
<dbReference type="GO" id="GO:0004180">
    <property type="term" value="F:carboxypeptidase activity"/>
    <property type="evidence" value="ECO:0007669"/>
    <property type="project" value="UniProtKB-KW"/>
</dbReference>
<protein>
    <submittedName>
        <fullName evidence="1">Carboxypeptidase regulatory-like domain-containing protein</fullName>
    </submittedName>
</protein>
<dbReference type="EMBL" id="VDUZ01000003">
    <property type="protein sequence ID" value="TXL81613.1"/>
    <property type="molecule type" value="Genomic_DNA"/>
</dbReference>
<proteinExistence type="predicted"/>
<sequence length="152" mass="16605">MTKIAQLTMVVGLLAAPTVPALGQMDRDYRGYDQYEAMRTRPIEHRQGSVTFITGGVGRDEAAAFRASMSRYALGLEFARAGAPHGAFLADVHVSVINNRGRTVLQTVAEGPFLLADLLTGTYTIRASFNGQVKTQTVTILPDLHQHLSFVW</sequence>
<dbReference type="Gene3D" id="2.60.40.1120">
    <property type="entry name" value="Carboxypeptidase-like, regulatory domain"/>
    <property type="match status" value="1"/>
</dbReference>
<dbReference type="InterPro" id="IPR013784">
    <property type="entry name" value="Carb-bd-like_fold"/>
</dbReference>
<name>A0A5C8PUH6_9HYPH</name>
<keyword evidence="1" id="KW-0645">Protease</keyword>
<organism evidence="1 2">
    <name type="scientific">Vineibacter terrae</name>
    <dbReference type="NCBI Taxonomy" id="2586908"/>
    <lineage>
        <taxon>Bacteria</taxon>
        <taxon>Pseudomonadati</taxon>
        <taxon>Pseudomonadota</taxon>
        <taxon>Alphaproteobacteria</taxon>
        <taxon>Hyphomicrobiales</taxon>
        <taxon>Vineibacter</taxon>
    </lineage>
</organism>
<reference evidence="1 2" key="1">
    <citation type="submission" date="2019-06" db="EMBL/GenBank/DDBJ databases">
        <title>New taxonomy in bacterial strain CC-CFT640, isolated from vineyard.</title>
        <authorList>
            <person name="Lin S.-Y."/>
            <person name="Tsai C.-F."/>
            <person name="Young C.-C."/>
        </authorList>
    </citation>
    <scope>NUCLEOTIDE SEQUENCE [LARGE SCALE GENOMIC DNA]</scope>
    <source>
        <strain evidence="1 2">CC-CFT640</strain>
    </source>
</reference>